<feature type="binding site" evidence="6">
    <location>
        <begin position="313"/>
        <end position="322"/>
    </location>
    <ligand>
        <name>ATP</name>
        <dbReference type="ChEBI" id="CHEBI:30616"/>
    </ligand>
</feature>
<dbReference type="GO" id="GO:0047453">
    <property type="term" value="F:ATP-dependent NAD(P)H-hydrate dehydratase activity"/>
    <property type="evidence" value="ECO:0007669"/>
    <property type="project" value="UniProtKB-UniRule"/>
</dbReference>
<dbReference type="HAMAP" id="MF_01965">
    <property type="entry name" value="NADHX_dehydratase"/>
    <property type="match status" value="1"/>
</dbReference>
<name>A0AAW1QXJ4_9CHLO</name>
<evidence type="ECO:0000256" key="3">
    <source>
        <dbReference type="ARBA" id="ARBA00022857"/>
    </source>
</evidence>
<dbReference type="SUPFAM" id="SSF53613">
    <property type="entry name" value="Ribokinase-like"/>
    <property type="match status" value="1"/>
</dbReference>
<dbReference type="Gene3D" id="3.40.1190.20">
    <property type="match status" value="1"/>
</dbReference>
<evidence type="ECO:0000313" key="9">
    <source>
        <dbReference type="Proteomes" id="UP001438707"/>
    </source>
</evidence>
<dbReference type="PANTHER" id="PTHR12592">
    <property type="entry name" value="ATP-DEPENDENT (S)-NAD(P)H-HYDRATE DEHYDRATASE FAMILY MEMBER"/>
    <property type="match status" value="1"/>
</dbReference>
<dbReference type="InterPro" id="IPR029056">
    <property type="entry name" value="Ribokinase-like"/>
</dbReference>
<evidence type="ECO:0000256" key="6">
    <source>
        <dbReference type="HAMAP-Rule" id="MF_03157"/>
    </source>
</evidence>
<comment type="similarity">
    <text evidence="6">Belongs to the NnrD/CARKD family.</text>
</comment>
<evidence type="ECO:0000256" key="1">
    <source>
        <dbReference type="ARBA" id="ARBA00022741"/>
    </source>
</evidence>
<keyword evidence="6" id="KW-0597">Phosphoprotein</keyword>
<comment type="caution">
    <text evidence="8">The sequence shown here is derived from an EMBL/GenBank/DDBJ whole genome shotgun (WGS) entry which is preliminary data.</text>
</comment>
<dbReference type="PANTHER" id="PTHR12592:SF0">
    <property type="entry name" value="ATP-DEPENDENT (S)-NAD(P)H-HYDRATE DEHYDRATASE"/>
    <property type="match status" value="1"/>
</dbReference>
<dbReference type="Proteomes" id="UP001438707">
    <property type="component" value="Unassembled WGS sequence"/>
</dbReference>
<keyword evidence="9" id="KW-1185">Reference proteome</keyword>
<dbReference type="InterPro" id="IPR000631">
    <property type="entry name" value="CARKD"/>
</dbReference>
<feature type="domain" description="YjeF C-terminal" evidence="7">
    <location>
        <begin position="85"/>
        <end position="401"/>
    </location>
</feature>
<evidence type="ECO:0000256" key="4">
    <source>
        <dbReference type="ARBA" id="ARBA00023027"/>
    </source>
</evidence>
<feature type="binding site" evidence="6">
    <location>
        <position position="323"/>
    </location>
    <ligand>
        <name>(6S)-NADPHX</name>
        <dbReference type="ChEBI" id="CHEBI:64076"/>
    </ligand>
</feature>
<comment type="catalytic activity">
    <reaction evidence="6">
        <text>(6S)-NADHX + ATP = ADP + phosphate + NADH + H(+)</text>
        <dbReference type="Rhea" id="RHEA:19017"/>
        <dbReference type="ChEBI" id="CHEBI:15378"/>
        <dbReference type="ChEBI" id="CHEBI:30616"/>
        <dbReference type="ChEBI" id="CHEBI:43474"/>
        <dbReference type="ChEBI" id="CHEBI:57945"/>
        <dbReference type="ChEBI" id="CHEBI:64074"/>
        <dbReference type="ChEBI" id="CHEBI:456216"/>
        <dbReference type="EC" id="4.2.1.93"/>
    </reaction>
</comment>
<feature type="binding site" evidence="6">
    <location>
        <position position="204"/>
    </location>
    <ligand>
        <name>(6S)-NADPHX</name>
        <dbReference type="ChEBI" id="CHEBI:64076"/>
    </ligand>
</feature>
<dbReference type="GO" id="GO:0005524">
    <property type="term" value="F:ATP binding"/>
    <property type="evidence" value="ECO:0007669"/>
    <property type="project" value="UniProtKB-KW"/>
</dbReference>
<dbReference type="AlphaFoldDB" id="A0AAW1QXJ4"/>
<proteinExistence type="inferred from homology"/>
<comment type="catalytic activity">
    <reaction evidence="6">
        <text>(6S)-NADPHX + ATP = ADP + phosphate + NADPH + H(+)</text>
        <dbReference type="Rhea" id="RHEA:32231"/>
        <dbReference type="ChEBI" id="CHEBI:15378"/>
        <dbReference type="ChEBI" id="CHEBI:30616"/>
        <dbReference type="ChEBI" id="CHEBI:43474"/>
        <dbReference type="ChEBI" id="CHEBI:57783"/>
        <dbReference type="ChEBI" id="CHEBI:64076"/>
        <dbReference type="ChEBI" id="CHEBI:456216"/>
        <dbReference type="EC" id="4.2.1.93"/>
    </reaction>
</comment>
<dbReference type="Pfam" id="PF01256">
    <property type="entry name" value="Carb_kinase"/>
    <property type="match status" value="1"/>
</dbReference>
<keyword evidence="3" id="KW-0521">NADP</keyword>
<evidence type="ECO:0000256" key="5">
    <source>
        <dbReference type="ARBA" id="ARBA00023239"/>
    </source>
</evidence>
<dbReference type="EC" id="4.2.1.93" evidence="6"/>
<keyword evidence="5 6" id="KW-0456">Lyase</keyword>
<keyword evidence="1 6" id="KW-0547">Nucleotide-binding</keyword>
<evidence type="ECO:0000256" key="2">
    <source>
        <dbReference type="ARBA" id="ARBA00022840"/>
    </source>
</evidence>
<dbReference type="NCBIfam" id="TIGR00196">
    <property type="entry name" value="yjeF_cterm"/>
    <property type="match status" value="1"/>
</dbReference>
<dbReference type="GO" id="GO:0110051">
    <property type="term" value="P:metabolite repair"/>
    <property type="evidence" value="ECO:0007669"/>
    <property type="project" value="TreeGrafter"/>
</dbReference>
<keyword evidence="2 6" id="KW-0067">ATP-binding</keyword>
<dbReference type="PROSITE" id="PS51383">
    <property type="entry name" value="YJEF_C_3"/>
    <property type="match status" value="1"/>
</dbReference>
<feature type="binding site" evidence="6">
    <location>
        <begin position="257"/>
        <end position="263"/>
    </location>
    <ligand>
        <name>(6S)-NADPHX</name>
        <dbReference type="ChEBI" id="CHEBI:64076"/>
    </ligand>
</feature>
<evidence type="ECO:0000259" key="7">
    <source>
        <dbReference type="PROSITE" id="PS51383"/>
    </source>
</evidence>
<evidence type="ECO:0000313" key="8">
    <source>
        <dbReference type="EMBL" id="KAK9826229.1"/>
    </source>
</evidence>
<comment type="function">
    <text evidence="6">Catalyzes the dehydration of the S-form of NAD(P)HX at the expense of ATP, which is converted to ADP. Together with NAD(P)HX epimerase, which catalyzes the epimerization of the S- and R-forms, the enzyme allows the repair of both epimers of NAD(P)HX, a damaged form of NAD(P)H that is a result of enzymatic or heat-dependent hydration.</text>
</comment>
<protein>
    <recommendedName>
        <fullName evidence="6">ATP-dependent (S)-NAD(P)H-hydrate dehydratase</fullName>
        <ecNumber evidence="6">4.2.1.93</ecNumber>
    </recommendedName>
    <alternativeName>
        <fullName evidence="6">ATP-dependent NAD(P)HX dehydratase</fullName>
    </alternativeName>
</protein>
<sequence length="405" mass="43469">MLGIYTVRAGSRALFQNPGSSFRSISSFRQQPASLPVRAEFSTRREVLLGASGLVAIQAIKPSGSRSYSQTAAAAAMSGVSTQDLEAACAEIVPSLSGESVKGNSGALATIGGCREYTGAPFFASMTCLKVGADLSHTFCTEGAATVIKSYSPELIVHPYLPDSHDLKINPETQKDEAAAAVKEAVGAMNHWMPRFNCVVIGPGLGRDELVHDTVKQTIKDLKERNQFFLVDADGLYITTRDPELIKGYRNVVMTPNKNEYKRLGDQLGIDVEDPDSQKRIVEALGGPTIVRKGARDIIMDPDGGVIEGTDVGCPRRAGGQGDVMSGCVATFIGWTINWMERNGKPKDYKFCDGRVPPLSLAAYGGTLVARHAAANAFASQKRSMVAEDLIDQVGYVVDQLFDEL</sequence>
<keyword evidence="4 6" id="KW-0520">NAD</keyword>
<feature type="binding site" evidence="6">
    <location>
        <begin position="293"/>
        <end position="297"/>
    </location>
    <ligand>
        <name>ATP</name>
        <dbReference type="ChEBI" id="CHEBI:30616"/>
    </ligand>
</feature>
<dbReference type="GO" id="GO:0046496">
    <property type="term" value="P:nicotinamide nucleotide metabolic process"/>
    <property type="evidence" value="ECO:0007669"/>
    <property type="project" value="UniProtKB-UniRule"/>
</dbReference>
<reference evidence="8 9" key="1">
    <citation type="journal article" date="2024" name="Nat. Commun.">
        <title>Phylogenomics reveals the evolutionary origins of lichenization in chlorophyte algae.</title>
        <authorList>
            <person name="Puginier C."/>
            <person name="Libourel C."/>
            <person name="Otte J."/>
            <person name="Skaloud P."/>
            <person name="Haon M."/>
            <person name="Grisel S."/>
            <person name="Petersen M."/>
            <person name="Berrin J.G."/>
            <person name="Delaux P.M."/>
            <person name="Dal Grande F."/>
            <person name="Keller J."/>
        </authorList>
    </citation>
    <scope>NUCLEOTIDE SEQUENCE [LARGE SCALE GENOMIC DNA]</scope>
    <source>
        <strain evidence="8 9">SAG 2145</strain>
    </source>
</reference>
<gene>
    <name evidence="8" type="ORF">WJX74_001368</name>
</gene>
<accession>A0AAW1QXJ4</accession>
<comment type="cofactor">
    <cofactor evidence="6">
        <name>Mg(2+)</name>
        <dbReference type="ChEBI" id="CHEBI:18420"/>
    </cofactor>
</comment>
<organism evidence="8 9">
    <name type="scientific">Apatococcus lobatus</name>
    <dbReference type="NCBI Taxonomy" id="904363"/>
    <lineage>
        <taxon>Eukaryota</taxon>
        <taxon>Viridiplantae</taxon>
        <taxon>Chlorophyta</taxon>
        <taxon>core chlorophytes</taxon>
        <taxon>Trebouxiophyceae</taxon>
        <taxon>Chlorellales</taxon>
        <taxon>Chlorellaceae</taxon>
        <taxon>Apatococcus</taxon>
    </lineage>
</organism>
<dbReference type="CDD" id="cd01171">
    <property type="entry name" value="YXKO-related"/>
    <property type="match status" value="1"/>
</dbReference>
<dbReference type="EMBL" id="JALJOS010000021">
    <property type="protein sequence ID" value="KAK9826229.1"/>
    <property type="molecule type" value="Genomic_DNA"/>
</dbReference>